<dbReference type="InterPro" id="IPR036514">
    <property type="entry name" value="SGNH_hydro_sf"/>
</dbReference>
<dbReference type="EMBL" id="FWXR01000002">
    <property type="protein sequence ID" value="SMC44853.1"/>
    <property type="molecule type" value="Genomic_DNA"/>
</dbReference>
<dbReference type="STRING" id="937218.SAMN06297251_102281"/>
<dbReference type="InterPro" id="IPR013830">
    <property type="entry name" value="SGNH_hydro"/>
</dbReference>
<sequence>MSATETRFDALTPIFGDSDPGGLRASFKTAILSWLLFPVYVWQGLAARRRIERMRPPAGPSCGLVGADQIREAAVRLLVIGDSSAAGVGVDHTSDALGSKLAERIHAMTGRSVFWRLAGSNSAVSADVRDHVVPNLAREAFTHIVLMIGTNDAKNFHGAVRFKKSFGTLLYALRAKWPEARIVWSPPVDLKRVPALPRGLAHVLELRARIIRRMGARLCIERGAVVSLTLPRVEPAGFSRDGFHASIEGYAYYANHLMDYVLPDRRQSEMTAA</sequence>
<evidence type="ECO:0000313" key="2">
    <source>
        <dbReference type="EMBL" id="SMC44853.1"/>
    </source>
</evidence>
<dbReference type="CDD" id="cd01836">
    <property type="entry name" value="FeeA_FeeB_like"/>
    <property type="match status" value="1"/>
</dbReference>
<keyword evidence="3" id="KW-1185">Reference proteome</keyword>
<feature type="domain" description="SGNH hydrolase-type esterase" evidence="1">
    <location>
        <begin position="79"/>
        <end position="251"/>
    </location>
</feature>
<dbReference type="SUPFAM" id="SSF52266">
    <property type="entry name" value="SGNH hydrolase"/>
    <property type="match status" value="1"/>
</dbReference>
<dbReference type="AlphaFoldDB" id="A0A1W1Z8W0"/>
<dbReference type="Proteomes" id="UP000192656">
    <property type="component" value="Unassembled WGS sequence"/>
</dbReference>
<evidence type="ECO:0000313" key="3">
    <source>
        <dbReference type="Proteomes" id="UP000192656"/>
    </source>
</evidence>
<dbReference type="Pfam" id="PF13472">
    <property type="entry name" value="Lipase_GDSL_2"/>
    <property type="match status" value="1"/>
</dbReference>
<gene>
    <name evidence="2" type="ORF">SAMN06297251_102281</name>
</gene>
<name>A0A1W1Z8W0_9HYPH</name>
<dbReference type="Gene3D" id="3.40.50.1110">
    <property type="entry name" value="SGNH hydrolase"/>
    <property type="match status" value="1"/>
</dbReference>
<organism evidence="2 3">
    <name type="scientific">Fulvimarina manganoxydans</name>
    <dbReference type="NCBI Taxonomy" id="937218"/>
    <lineage>
        <taxon>Bacteria</taxon>
        <taxon>Pseudomonadati</taxon>
        <taxon>Pseudomonadota</taxon>
        <taxon>Alphaproteobacteria</taxon>
        <taxon>Hyphomicrobiales</taxon>
        <taxon>Aurantimonadaceae</taxon>
        <taxon>Fulvimarina</taxon>
    </lineage>
</organism>
<evidence type="ECO:0000259" key="1">
    <source>
        <dbReference type="Pfam" id="PF13472"/>
    </source>
</evidence>
<dbReference type="RefSeq" id="WP_084408721.1">
    <property type="nucleotide sequence ID" value="NZ_FWXR01000002.1"/>
</dbReference>
<proteinExistence type="predicted"/>
<dbReference type="GO" id="GO:0016788">
    <property type="term" value="F:hydrolase activity, acting on ester bonds"/>
    <property type="evidence" value="ECO:0007669"/>
    <property type="project" value="UniProtKB-ARBA"/>
</dbReference>
<dbReference type="OrthoDB" id="9804395at2"/>
<protein>
    <submittedName>
        <fullName evidence="2">Lysophospholipase L1</fullName>
    </submittedName>
</protein>
<accession>A0A1W1Z8W0</accession>
<reference evidence="2 3" key="1">
    <citation type="submission" date="2017-04" db="EMBL/GenBank/DDBJ databases">
        <authorList>
            <person name="Afonso C.L."/>
            <person name="Miller P.J."/>
            <person name="Scott M.A."/>
            <person name="Spackman E."/>
            <person name="Goraichik I."/>
            <person name="Dimitrov K.M."/>
            <person name="Suarez D.L."/>
            <person name="Swayne D.E."/>
        </authorList>
    </citation>
    <scope>NUCLEOTIDE SEQUENCE [LARGE SCALE GENOMIC DNA]</scope>
    <source>
        <strain evidence="2 3">CGMCC 1.10972</strain>
    </source>
</reference>